<dbReference type="PANTHER" id="PTHR32546">
    <property type="entry name" value="G-PROTEIN COUPLED RECEPTOR 158-RELATED"/>
    <property type="match status" value="1"/>
</dbReference>
<evidence type="ECO:0000313" key="13">
    <source>
        <dbReference type="EMBL" id="KAH3844507.1"/>
    </source>
</evidence>
<keyword evidence="8" id="KW-0675">Receptor</keyword>
<evidence type="ECO:0000256" key="11">
    <source>
        <dbReference type="SAM" id="Phobius"/>
    </source>
</evidence>
<gene>
    <name evidence="13" type="ORF">DPMN_086765</name>
</gene>
<protein>
    <recommendedName>
        <fullName evidence="12">G-protein coupled receptors family 3 profile domain-containing protein</fullName>
    </recommendedName>
</protein>
<reference evidence="13" key="1">
    <citation type="journal article" date="2019" name="bioRxiv">
        <title>The Genome of the Zebra Mussel, Dreissena polymorpha: A Resource for Invasive Species Research.</title>
        <authorList>
            <person name="McCartney M.A."/>
            <person name="Auch B."/>
            <person name="Kono T."/>
            <person name="Mallez S."/>
            <person name="Zhang Y."/>
            <person name="Obille A."/>
            <person name="Becker A."/>
            <person name="Abrahante J.E."/>
            <person name="Garbe J."/>
            <person name="Badalamenti J.P."/>
            <person name="Herman A."/>
            <person name="Mangelson H."/>
            <person name="Liachko I."/>
            <person name="Sullivan S."/>
            <person name="Sone E.D."/>
            <person name="Koren S."/>
            <person name="Silverstein K.A.T."/>
            <person name="Beckman K.B."/>
            <person name="Gohl D.M."/>
        </authorList>
    </citation>
    <scope>NUCLEOTIDE SEQUENCE</scope>
    <source>
        <strain evidence="13">Duluth1</strain>
        <tissue evidence="13">Whole animal</tissue>
    </source>
</reference>
<keyword evidence="14" id="KW-1185">Reference proteome</keyword>
<feature type="domain" description="G-protein coupled receptors family 3 profile" evidence="12">
    <location>
        <begin position="87"/>
        <end position="334"/>
    </location>
</feature>
<keyword evidence="9" id="KW-0325">Glycoprotein</keyword>
<sequence>MCQPTTECVPMYGQGFEPGAYYCHCKKGYYFPNTAESIKAYTGVNIEGHFRSVGHFDDVTFRCVACAAGCDTCWDSSPCLHERNRALVITILLLNCITVCGILVIAILTYYYRHEMIIKSASPIFLELSCLGAVLICIQNFFEYSDATVVWCSVRIWPLHAGFFVLYGSLILKTWRISMIFTVGTHKRVRLPDQVLLQRYALLVFLVLIFLAVWTGTKSPTVEVLVTSDNLKFHYCNYGPWEYGIISLEIVFLLYGVYLCFTVRQAPPHYNESKHITWATYNAIILGSFTSLLSRLFISVLGPDLMLLLQMLQIQVYTTITVLLIFAPKFHALIKKTAVEQQMPNQFTTQHTMKTITGRTKKNQILPIIYVSKAHKGTQTLY</sequence>
<dbReference type="GO" id="GO:0004930">
    <property type="term" value="F:G protein-coupled receptor activity"/>
    <property type="evidence" value="ECO:0007669"/>
    <property type="project" value="UniProtKB-KW"/>
</dbReference>
<keyword evidence="3" id="KW-1003">Cell membrane</keyword>
<evidence type="ECO:0000256" key="4">
    <source>
        <dbReference type="ARBA" id="ARBA00022692"/>
    </source>
</evidence>
<feature type="transmembrane region" description="Helical" evidence="11">
    <location>
        <begin position="196"/>
        <end position="215"/>
    </location>
</feature>
<dbReference type="PANTHER" id="PTHR32546:SF26">
    <property type="entry name" value="SMOG, ISOFORM D"/>
    <property type="match status" value="1"/>
</dbReference>
<evidence type="ECO:0000256" key="2">
    <source>
        <dbReference type="ARBA" id="ARBA00007242"/>
    </source>
</evidence>
<dbReference type="Proteomes" id="UP000828390">
    <property type="component" value="Unassembled WGS sequence"/>
</dbReference>
<comment type="caution">
    <text evidence="13">The sequence shown here is derived from an EMBL/GenBank/DDBJ whole genome shotgun (WGS) entry which is preliminary data.</text>
</comment>
<dbReference type="EMBL" id="JAIWYP010000003">
    <property type="protein sequence ID" value="KAH3844507.1"/>
    <property type="molecule type" value="Genomic_DNA"/>
</dbReference>
<comment type="similarity">
    <text evidence="2">Belongs to the G-protein coupled receptor 3 family.</text>
</comment>
<accession>A0A9D4KR18</accession>
<reference evidence="13" key="2">
    <citation type="submission" date="2020-11" db="EMBL/GenBank/DDBJ databases">
        <authorList>
            <person name="McCartney M.A."/>
            <person name="Auch B."/>
            <person name="Kono T."/>
            <person name="Mallez S."/>
            <person name="Becker A."/>
            <person name="Gohl D.M."/>
            <person name="Silverstein K.A.T."/>
            <person name="Koren S."/>
            <person name="Bechman K.B."/>
            <person name="Herman A."/>
            <person name="Abrahante J.E."/>
            <person name="Garbe J."/>
        </authorList>
    </citation>
    <scope>NUCLEOTIDE SEQUENCE</scope>
    <source>
        <strain evidence="13">Duluth1</strain>
        <tissue evidence="13">Whole animal</tissue>
    </source>
</reference>
<dbReference type="PROSITE" id="PS50259">
    <property type="entry name" value="G_PROTEIN_RECEP_F3_4"/>
    <property type="match status" value="1"/>
</dbReference>
<proteinExistence type="inferred from homology"/>
<comment type="subcellular location">
    <subcellularLocation>
        <location evidence="1">Cell membrane</location>
        <topology evidence="1">Multi-pass membrane protein</topology>
    </subcellularLocation>
</comment>
<organism evidence="13 14">
    <name type="scientific">Dreissena polymorpha</name>
    <name type="common">Zebra mussel</name>
    <name type="synonym">Mytilus polymorpha</name>
    <dbReference type="NCBI Taxonomy" id="45954"/>
    <lineage>
        <taxon>Eukaryota</taxon>
        <taxon>Metazoa</taxon>
        <taxon>Spiralia</taxon>
        <taxon>Lophotrochozoa</taxon>
        <taxon>Mollusca</taxon>
        <taxon>Bivalvia</taxon>
        <taxon>Autobranchia</taxon>
        <taxon>Heteroconchia</taxon>
        <taxon>Euheterodonta</taxon>
        <taxon>Imparidentia</taxon>
        <taxon>Neoheterodontei</taxon>
        <taxon>Myida</taxon>
        <taxon>Dreissenoidea</taxon>
        <taxon>Dreissenidae</taxon>
        <taxon>Dreissena</taxon>
    </lineage>
</organism>
<evidence type="ECO:0000256" key="8">
    <source>
        <dbReference type="ARBA" id="ARBA00023170"/>
    </source>
</evidence>
<dbReference type="InterPro" id="IPR043458">
    <property type="entry name" value="GPR158/179"/>
</dbReference>
<dbReference type="InterPro" id="IPR017978">
    <property type="entry name" value="GPCR_3_C"/>
</dbReference>
<feature type="transmembrane region" description="Helical" evidence="11">
    <location>
        <begin position="281"/>
        <end position="301"/>
    </location>
</feature>
<dbReference type="GO" id="GO:0005886">
    <property type="term" value="C:plasma membrane"/>
    <property type="evidence" value="ECO:0007669"/>
    <property type="project" value="UniProtKB-SubCell"/>
</dbReference>
<keyword evidence="6" id="KW-0297">G-protein coupled receptor</keyword>
<name>A0A9D4KR18_DREPO</name>
<keyword evidence="4 11" id="KW-0812">Transmembrane</keyword>
<feature type="transmembrane region" description="Helical" evidence="11">
    <location>
        <begin position="86"/>
        <end position="112"/>
    </location>
</feature>
<evidence type="ECO:0000256" key="5">
    <source>
        <dbReference type="ARBA" id="ARBA00022989"/>
    </source>
</evidence>
<feature type="transmembrane region" description="Helical" evidence="11">
    <location>
        <begin position="154"/>
        <end position="175"/>
    </location>
</feature>
<feature type="transmembrane region" description="Helical" evidence="11">
    <location>
        <begin position="124"/>
        <end position="142"/>
    </location>
</feature>
<keyword evidence="10" id="KW-0807">Transducer</keyword>
<evidence type="ECO:0000256" key="3">
    <source>
        <dbReference type="ARBA" id="ARBA00022475"/>
    </source>
</evidence>
<feature type="transmembrane region" description="Helical" evidence="11">
    <location>
        <begin position="307"/>
        <end position="327"/>
    </location>
</feature>
<keyword evidence="5 11" id="KW-1133">Transmembrane helix</keyword>
<dbReference type="AlphaFoldDB" id="A0A9D4KR18"/>
<evidence type="ECO:0000256" key="10">
    <source>
        <dbReference type="ARBA" id="ARBA00023224"/>
    </source>
</evidence>
<evidence type="ECO:0000256" key="7">
    <source>
        <dbReference type="ARBA" id="ARBA00023136"/>
    </source>
</evidence>
<dbReference type="PRINTS" id="PR01176">
    <property type="entry name" value="GABABRECEPTR"/>
</dbReference>
<keyword evidence="7 11" id="KW-0472">Membrane</keyword>
<evidence type="ECO:0000259" key="12">
    <source>
        <dbReference type="PROSITE" id="PS50259"/>
    </source>
</evidence>
<feature type="transmembrane region" description="Helical" evidence="11">
    <location>
        <begin position="243"/>
        <end position="261"/>
    </location>
</feature>
<evidence type="ECO:0000256" key="1">
    <source>
        <dbReference type="ARBA" id="ARBA00004651"/>
    </source>
</evidence>
<evidence type="ECO:0000256" key="6">
    <source>
        <dbReference type="ARBA" id="ARBA00023040"/>
    </source>
</evidence>
<evidence type="ECO:0000256" key="9">
    <source>
        <dbReference type="ARBA" id="ARBA00023180"/>
    </source>
</evidence>
<evidence type="ECO:0000313" key="14">
    <source>
        <dbReference type="Proteomes" id="UP000828390"/>
    </source>
</evidence>
<dbReference type="Pfam" id="PF00003">
    <property type="entry name" value="7tm_3"/>
    <property type="match status" value="1"/>
</dbReference>